<sequence length="103" mass="12062">MSQTQNKFALTLEVTQKAVSHRLKSSEMTDKQAVPVKKYLKTLDWEVLPHPLYSPDIVPSDYHLLRSMTHALSEQQFTSYEETTNWVDSWIALKDKEFFRLGM</sequence>
<accession>A0A4C1XMA3</accession>
<protein>
    <submittedName>
        <fullName evidence="1">Mariner Mos1 transposase</fullName>
    </submittedName>
</protein>
<comment type="caution">
    <text evidence="1">The sequence shown here is derived from an EMBL/GenBank/DDBJ whole genome shotgun (WGS) entry which is preliminary data.</text>
</comment>
<dbReference type="InterPro" id="IPR052709">
    <property type="entry name" value="Transposase-MT_Hybrid"/>
</dbReference>
<dbReference type="EMBL" id="BGZK01000892">
    <property type="protein sequence ID" value="GBP64250.1"/>
    <property type="molecule type" value="Genomic_DNA"/>
</dbReference>
<dbReference type="InterPro" id="IPR036397">
    <property type="entry name" value="RNaseH_sf"/>
</dbReference>
<dbReference type="PANTHER" id="PTHR46060">
    <property type="entry name" value="MARINER MOS1 TRANSPOSASE-LIKE PROTEIN"/>
    <property type="match status" value="1"/>
</dbReference>
<proteinExistence type="predicted"/>
<organism evidence="1 2">
    <name type="scientific">Eumeta variegata</name>
    <name type="common">Bagworm moth</name>
    <name type="synonym">Eumeta japonica</name>
    <dbReference type="NCBI Taxonomy" id="151549"/>
    <lineage>
        <taxon>Eukaryota</taxon>
        <taxon>Metazoa</taxon>
        <taxon>Ecdysozoa</taxon>
        <taxon>Arthropoda</taxon>
        <taxon>Hexapoda</taxon>
        <taxon>Insecta</taxon>
        <taxon>Pterygota</taxon>
        <taxon>Neoptera</taxon>
        <taxon>Endopterygota</taxon>
        <taxon>Lepidoptera</taxon>
        <taxon>Glossata</taxon>
        <taxon>Ditrysia</taxon>
        <taxon>Tineoidea</taxon>
        <taxon>Psychidae</taxon>
        <taxon>Oiketicinae</taxon>
        <taxon>Eumeta</taxon>
    </lineage>
</organism>
<reference evidence="1 2" key="1">
    <citation type="journal article" date="2019" name="Commun. Biol.">
        <title>The bagworm genome reveals a unique fibroin gene that provides high tensile strength.</title>
        <authorList>
            <person name="Kono N."/>
            <person name="Nakamura H."/>
            <person name="Ohtoshi R."/>
            <person name="Tomita M."/>
            <person name="Numata K."/>
            <person name="Arakawa K."/>
        </authorList>
    </citation>
    <scope>NUCLEOTIDE SEQUENCE [LARGE SCALE GENOMIC DNA]</scope>
</reference>
<name>A0A4C1XMA3_EUMVA</name>
<keyword evidence="2" id="KW-1185">Reference proteome</keyword>
<dbReference type="Proteomes" id="UP000299102">
    <property type="component" value="Unassembled WGS sequence"/>
</dbReference>
<dbReference type="Gene3D" id="3.30.420.10">
    <property type="entry name" value="Ribonuclease H-like superfamily/Ribonuclease H"/>
    <property type="match status" value="1"/>
</dbReference>
<dbReference type="AlphaFoldDB" id="A0A4C1XMA3"/>
<dbReference type="STRING" id="151549.A0A4C1XMA3"/>
<dbReference type="Gene3D" id="1.10.10.10">
    <property type="entry name" value="Winged helix-like DNA-binding domain superfamily/Winged helix DNA-binding domain"/>
    <property type="match status" value="1"/>
</dbReference>
<dbReference type="InterPro" id="IPR036388">
    <property type="entry name" value="WH-like_DNA-bd_sf"/>
</dbReference>
<evidence type="ECO:0000313" key="2">
    <source>
        <dbReference type="Proteomes" id="UP000299102"/>
    </source>
</evidence>
<dbReference type="GO" id="GO:0003676">
    <property type="term" value="F:nucleic acid binding"/>
    <property type="evidence" value="ECO:0007669"/>
    <property type="project" value="InterPro"/>
</dbReference>
<dbReference type="OrthoDB" id="616263at2759"/>
<gene>
    <name evidence="1" type="ORF">EVAR_21568_1</name>
</gene>
<dbReference type="PANTHER" id="PTHR46060:SF3">
    <property type="entry name" value="PROTEIN GVQW3"/>
    <property type="match status" value="1"/>
</dbReference>
<evidence type="ECO:0000313" key="1">
    <source>
        <dbReference type="EMBL" id="GBP64250.1"/>
    </source>
</evidence>